<keyword evidence="6" id="KW-0325">Glycoprotein</keyword>
<evidence type="ECO:0000256" key="5">
    <source>
        <dbReference type="ARBA" id="ARBA00023054"/>
    </source>
</evidence>
<dbReference type="InterPro" id="IPR001452">
    <property type="entry name" value="SH3_domain"/>
</dbReference>
<feature type="domain" description="SH3" evidence="10">
    <location>
        <begin position="32"/>
        <end position="94"/>
    </location>
</feature>
<feature type="compositionally biased region" description="Basic and acidic residues" evidence="8">
    <location>
        <begin position="523"/>
        <end position="532"/>
    </location>
</feature>
<evidence type="ECO:0000256" key="8">
    <source>
        <dbReference type="SAM" id="MobiDB-lite"/>
    </source>
</evidence>
<feature type="compositionally biased region" description="Polar residues" evidence="8">
    <location>
        <begin position="250"/>
        <end position="259"/>
    </location>
</feature>
<dbReference type="PANTHER" id="PTHR23158:SF59">
    <property type="match status" value="1"/>
</dbReference>
<proteinExistence type="predicted"/>
<evidence type="ECO:0000256" key="1">
    <source>
        <dbReference type="ARBA" id="ARBA00004389"/>
    </source>
</evidence>
<dbReference type="InterPro" id="IPR051500">
    <property type="entry name" value="cTAGE_MIA/OTOR"/>
</dbReference>
<feature type="compositionally biased region" description="Polar residues" evidence="8">
    <location>
        <begin position="155"/>
        <end position="177"/>
    </location>
</feature>
<feature type="chain" id="PRO_5041655295" description="SH3 domain-containing protein" evidence="9">
    <location>
        <begin position="18"/>
        <end position="1483"/>
    </location>
</feature>
<feature type="compositionally biased region" description="Low complexity" evidence="8">
    <location>
        <begin position="209"/>
        <end position="224"/>
    </location>
</feature>
<feature type="compositionally biased region" description="Basic and acidic residues" evidence="8">
    <location>
        <begin position="299"/>
        <end position="313"/>
    </location>
</feature>
<feature type="signal peptide" evidence="9">
    <location>
        <begin position="1"/>
        <end position="17"/>
    </location>
</feature>
<sequence length="1483" mass="166526">MWFAGIVLVILPHFNLGLLSDYKICGDSECESLMSRVQATRDHHGKDCRFLSFRRGDTIMVYHKLTGKRDDLWAGTIDRQFGYFPKDAVQEEQVYATMEKVVETQKSDFICMDKFGYPIDSSHLDNENDGEHNHKIQTQETETTQTILLTDDTSTESPSTRSVDPATQSPVQQIDSTSTREDEKRKADGDAARNHKEAQEIPAAVSEQGGSPSSSWLGSSVTGWLGLGKEGQPGNLAEREQNGERRETQTEASLTSSVTGWLGLGGEAKPDDALKNRDEEETTAASFTSSMTGWLYFRGETKTDSTEKQQDGEREMDDDSEPKEIFRSRRMSLDLEGSQLHEEEKKEVGTLDWLGNRLSSTLGFGLDEQEPETVKEEKEKPMSNSWLNIGVDDILGFRTYTSENGERTGSGSEETEKDKTLEQETAFENVDTSQSEPAETEKKKTEADPERLEEKAGMEVVPDVGDHSISDCANKDTDISNVEKDDQFPQSESESATVFTEGFNSNSMDASDGSKDSVLPDDAAARVDEKDMSQSNLEESCPAINGLSSRTVEETSAETVDDGPQMPNSIENKGEGNDSETGEEQIKTLMTDEKSGKDFLTHSDYNLELDPYSVDVNFTGQSLAKVEEDTKDQATESVEEDGAKIISQADNTEESTVASEISASSYSHESERSNGETDLNESSMSQMDDLAEQSQDSADAEQSSAISQSSSFPSSENESLHNEDDGVTDADILNTVVVTDDNSTETETHHSELLHTEEVNPVESSSQEFEPSPSSHSSTQSLYENVPEEDILSQHIKVDNTDHDFAFPKTETEEVEESKEDLKEMENINEEEMEQKYEEEKQDIDGIKEEEEHGGVDELKTEEKHEEVKKEQKQEEIEELKRDEMFEDSVELKEEERQEEVDKKEKEEEVKQEETQWVVEKVKTEQETQEVEELKKVEKQNEVVGLTDVEEARDEKRKELEEEKPAAVEELKEEKKWEEEVGELKEEEKQRELKEVGGQKEREKEEGEEKQVQSPHLEIEKKNSHDVGKPELESNVKDRHNEDAKTEQAEEENREEEMTKQEMAEEVKEEKTEVEELQQVYNVEGEEEKEEDGLKCSTELCNQATEDESMRDKNDNISEDSPRSADEATVQEGSSLAPGEHRGTREDERTGALGLFKNAISFFSQSAATESENITESAPSLDTDTNEMQKPDSTSDASQVSVGDSPVAIPTQLHTQLPLPSSEIPSHLYTPSPNADSLLQTKALSKLYKNLLSHMSVDEMSIMIELFGPHKMQFLDYILGSSETGTNDPDSTDSILSDVERLLHYHRETLIAPSTRFTDTPQDDEEKTRTLITLQKLELLLERLRDAFTAAKSDVSKRNLQAEASCVGASCRTHRKDKEESRETQDFSTDHNTDISRDAWMAVKKDSGQLGGVIDKVKKSEDGSGRQKGTEDESESHPHFQPGSPQPLEGLMKQIRDFVHQITEDSTTHTHAVRELLIWITVQ</sequence>
<feature type="region of interest" description="Disordered" evidence="8">
    <location>
        <begin position="362"/>
        <end position="584"/>
    </location>
</feature>
<feature type="compositionally biased region" description="Basic and acidic residues" evidence="8">
    <location>
        <begin position="1108"/>
        <end position="1126"/>
    </location>
</feature>
<comment type="subcellular location">
    <subcellularLocation>
        <location evidence="1">Endoplasmic reticulum membrane</location>
        <topology evidence="1">Single-pass membrane protein</topology>
    </subcellularLocation>
</comment>
<feature type="compositionally biased region" description="Basic and acidic residues" evidence="8">
    <location>
        <begin position="796"/>
        <end position="812"/>
    </location>
</feature>
<feature type="compositionally biased region" description="Polar residues" evidence="8">
    <location>
        <begin position="1167"/>
        <end position="1202"/>
    </location>
</feature>
<organism evidence="11 12">
    <name type="scientific">Channa striata</name>
    <name type="common">Snakehead murrel</name>
    <name type="synonym">Ophicephalus striatus</name>
    <dbReference type="NCBI Taxonomy" id="64152"/>
    <lineage>
        <taxon>Eukaryota</taxon>
        <taxon>Metazoa</taxon>
        <taxon>Chordata</taxon>
        <taxon>Craniata</taxon>
        <taxon>Vertebrata</taxon>
        <taxon>Euteleostomi</taxon>
        <taxon>Actinopterygii</taxon>
        <taxon>Neopterygii</taxon>
        <taxon>Teleostei</taxon>
        <taxon>Neoteleostei</taxon>
        <taxon>Acanthomorphata</taxon>
        <taxon>Anabantaria</taxon>
        <taxon>Anabantiformes</taxon>
        <taxon>Channoidei</taxon>
        <taxon>Channidae</taxon>
        <taxon>Channa</taxon>
    </lineage>
</organism>
<evidence type="ECO:0000256" key="2">
    <source>
        <dbReference type="ARBA" id="ARBA00022443"/>
    </source>
</evidence>
<feature type="compositionally biased region" description="Basic and acidic residues" evidence="8">
    <location>
        <begin position="439"/>
        <end position="457"/>
    </location>
</feature>
<feature type="compositionally biased region" description="Basic and acidic residues" evidence="8">
    <location>
        <begin position="237"/>
        <end position="249"/>
    </location>
</feature>
<feature type="region of interest" description="Disordered" evidence="8">
    <location>
        <begin position="122"/>
        <end position="325"/>
    </location>
</feature>
<reference evidence="11" key="1">
    <citation type="submission" date="2023-07" db="EMBL/GenBank/DDBJ databases">
        <title>Chromosome-level Genome Assembly of Striped Snakehead (Channa striata).</title>
        <authorList>
            <person name="Liu H."/>
        </authorList>
    </citation>
    <scope>NUCLEOTIDE SEQUENCE</scope>
    <source>
        <strain evidence="11">Gz</strain>
        <tissue evidence="11">Muscle</tissue>
    </source>
</reference>
<dbReference type="Pfam" id="PF07653">
    <property type="entry name" value="SH3_2"/>
    <property type="match status" value="1"/>
</dbReference>
<dbReference type="PANTHER" id="PTHR23158">
    <property type="entry name" value="MELANOMA INHIBITORY ACTIVITY-RELATED"/>
    <property type="match status" value="1"/>
</dbReference>
<dbReference type="Proteomes" id="UP001187415">
    <property type="component" value="Unassembled WGS sequence"/>
</dbReference>
<evidence type="ECO:0000256" key="4">
    <source>
        <dbReference type="ARBA" id="ARBA00022824"/>
    </source>
</evidence>
<feature type="compositionally biased region" description="Basic and acidic residues" evidence="8">
    <location>
        <begin position="746"/>
        <end position="758"/>
    </location>
</feature>
<dbReference type="SMART" id="SM00326">
    <property type="entry name" value="SH3"/>
    <property type="match status" value="1"/>
</dbReference>
<feature type="compositionally biased region" description="Basic and acidic residues" evidence="8">
    <location>
        <begin position="953"/>
        <end position="1048"/>
    </location>
</feature>
<feature type="compositionally biased region" description="Polar residues" evidence="8">
    <location>
        <begin position="283"/>
        <end position="292"/>
    </location>
</feature>
<feature type="compositionally biased region" description="Low complexity" evidence="8">
    <location>
        <begin position="136"/>
        <end position="152"/>
    </location>
</feature>
<feature type="compositionally biased region" description="Basic and acidic residues" evidence="8">
    <location>
        <begin position="625"/>
        <end position="634"/>
    </location>
</feature>
<accession>A0AA88LXV2</accession>
<name>A0AA88LXV2_CHASR</name>
<dbReference type="SUPFAM" id="SSF50044">
    <property type="entry name" value="SH3-domain"/>
    <property type="match status" value="1"/>
</dbReference>
<feature type="compositionally biased region" description="Basic and acidic residues" evidence="8">
    <location>
        <begin position="834"/>
        <end position="916"/>
    </location>
</feature>
<dbReference type="GO" id="GO:0070971">
    <property type="term" value="C:endoplasmic reticulum exit site"/>
    <property type="evidence" value="ECO:0007669"/>
    <property type="project" value="TreeGrafter"/>
</dbReference>
<protein>
    <recommendedName>
        <fullName evidence="10">SH3 domain-containing protein</fullName>
    </recommendedName>
</protein>
<keyword evidence="4" id="KW-0256">Endoplasmic reticulum</keyword>
<evidence type="ECO:0000256" key="3">
    <source>
        <dbReference type="ARBA" id="ARBA00022729"/>
    </source>
</evidence>
<keyword evidence="3 9" id="KW-0732">Signal</keyword>
<feature type="compositionally biased region" description="Basic and acidic residues" evidence="8">
    <location>
        <begin position="178"/>
        <end position="199"/>
    </location>
</feature>
<feature type="region of interest" description="Disordered" evidence="8">
    <location>
        <begin position="1372"/>
        <end position="1393"/>
    </location>
</feature>
<feature type="compositionally biased region" description="Low complexity" evidence="8">
    <location>
        <begin position="692"/>
        <end position="717"/>
    </location>
</feature>
<feature type="region of interest" description="Disordered" evidence="8">
    <location>
        <begin position="943"/>
        <end position="1146"/>
    </location>
</feature>
<keyword evidence="2 7" id="KW-0728">SH3 domain</keyword>
<feature type="compositionally biased region" description="Polar residues" evidence="8">
    <location>
        <begin position="488"/>
        <end position="509"/>
    </location>
</feature>
<feature type="compositionally biased region" description="Basic and acidic residues" evidence="8">
    <location>
        <begin position="1415"/>
        <end position="1438"/>
    </location>
</feature>
<feature type="region of interest" description="Disordered" evidence="8">
    <location>
        <begin position="1411"/>
        <end position="1448"/>
    </location>
</feature>
<keyword evidence="5" id="KW-0175">Coiled coil</keyword>
<evidence type="ECO:0000256" key="7">
    <source>
        <dbReference type="PROSITE-ProRule" id="PRU00192"/>
    </source>
</evidence>
<feature type="compositionally biased region" description="Polar residues" evidence="8">
    <location>
        <begin position="676"/>
        <end position="686"/>
    </location>
</feature>
<dbReference type="EMBL" id="JAUPFM010000016">
    <property type="protein sequence ID" value="KAK2826341.1"/>
    <property type="molecule type" value="Genomic_DNA"/>
</dbReference>
<feature type="region of interest" description="Disordered" evidence="8">
    <location>
        <begin position="1167"/>
        <end position="1203"/>
    </location>
</feature>
<evidence type="ECO:0000256" key="9">
    <source>
        <dbReference type="SAM" id="SignalP"/>
    </source>
</evidence>
<dbReference type="GO" id="GO:0035459">
    <property type="term" value="P:vesicle cargo loading"/>
    <property type="evidence" value="ECO:0007669"/>
    <property type="project" value="TreeGrafter"/>
</dbReference>
<feature type="compositionally biased region" description="Basic and acidic residues" evidence="8">
    <location>
        <begin position="122"/>
        <end position="134"/>
    </location>
</feature>
<evidence type="ECO:0000313" key="11">
    <source>
        <dbReference type="EMBL" id="KAK2826341.1"/>
    </source>
</evidence>
<gene>
    <name evidence="11" type="ORF">Q5P01_020555</name>
</gene>
<feature type="compositionally biased region" description="Basic and acidic residues" evidence="8">
    <location>
        <begin position="1376"/>
        <end position="1393"/>
    </location>
</feature>
<feature type="compositionally biased region" description="Low complexity" evidence="8">
    <location>
        <begin position="654"/>
        <end position="667"/>
    </location>
</feature>
<dbReference type="GO" id="GO:0005789">
    <property type="term" value="C:endoplasmic reticulum membrane"/>
    <property type="evidence" value="ECO:0007669"/>
    <property type="project" value="UniProtKB-SubCell"/>
</dbReference>
<dbReference type="Gene3D" id="2.30.30.40">
    <property type="entry name" value="SH3 Domains"/>
    <property type="match status" value="1"/>
</dbReference>
<comment type="caution">
    <text evidence="11">The sequence shown here is derived from an EMBL/GenBank/DDBJ whole genome shotgun (WGS) entry which is preliminary data.</text>
</comment>
<evidence type="ECO:0000313" key="12">
    <source>
        <dbReference type="Proteomes" id="UP001187415"/>
    </source>
</evidence>
<evidence type="ECO:0000259" key="10">
    <source>
        <dbReference type="PROSITE" id="PS50002"/>
    </source>
</evidence>
<feature type="compositionally biased region" description="Basic and acidic residues" evidence="8">
    <location>
        <begin position="1056"/>
        <end position="1071"/>
    </location>
</feature>
<feature type="compositionally biased region" description="Low complexity" evidence="8">
    <location>
        <begin position="401"/>
        <end position="412"/>
    </location>
</feature>
<feature type="region of interest" description="Disordered" evidence="8">
    <location>
        <begin position="625"/>
        <end position="916"/>
    </location>
</feature>
<dbReference type="PROSITE" id="PS50002">
    <property type="entry name" value="SH3"/>
    <property type="match status" value="1"/>
</dbReference>
<dbReference type="GO" id="GO:0006888">
    <property type="term" value="P:endoplasmic reticulum to Golgi vesicle-mediated transport"/>
    <property type="evidence" value="ECO:0007669"/>
    <property type="project" value="TreeGrafter"/>
</dbReference>
<feature type="compositionally biased region" description="Basic and acidic residues" evidence="8">
    <location>
        <begin position="372"/>
        <end position="381"/>
    </location>
</feature>
<keyword evidence="12" id="KW-1185">Reference proteome</keyword>
<evidence type="ECO:0000256" key="6">
    <source>
        <dbReference type="ARBA" id="ARBA00023180"/>
    </source>
</evidence>
<dbReference type="InterPro" id="IPR036028">
    <property type="entry name" value="SH3-like_dom_sf"/>
</dbReference>
<feature type="compositionally biased region" description="Low complexity" evidence="8">
    <location>
        <begin position="763"/>
        <end position="781"/>
    </location>
</feature>
<feature type="compositionally biased region" description="Basic and acidic residues" evidence="8">
    <location>
        <begin position="268"/>
        <end position="278"/>
    </location>
</feature>
<dbReference type="GO" id="GO:0009306">
    <property type="term" value="P:protein secretion"/>
    <property type="evidence" value="ECO:0007669"/>
    <property type="project" value="TreeGrafter"/>
</dbReference>
<feature type="compositionally biased region" description="Basic and acidic residues" evidence="8">
    <location>
        <begin position="464"/>
        <end position="487"/>
    </location>
</feature>